<proteinExistence type="predicted"/>
<dbReference type="EMBL" id="CM042038">
    <property type="protein sequence ID" value="KAI3731762.1"/>
    <property type="molecule type" value="Genomic_DNA"/>
</dbReference>
<organism evidence="1 2">
    <name type="scientific">Smallanthus sonchifolius</name>
    <dbReference type="NCBI Taxonomy" id="185202"/>
    <lineage>
        <taxon>Eukaryota</taxon>
        <taxon>Viridiplantae</taxon>
        <taxon>Streptophyta</taxon>
        <taxon>Embryophyta</taxon>
        <taxon>Tracheophyta</taxon>
        <taxon>Spermatophyta</taxon>
        <taxon>Magnoliopsida</taxon>
        <taxon>eudicotyledons</taxon>
        <taxon>Gunneridae</taxon>
        <taxon>Pentapetalae</taxon>
        <taxon>asterids</taxon>
        <taxon>campanulids</taxon>
        <taxon>Asterales</taxon>
        <taxon>Asteraceae</taxon>
        <taxon>Asteroideae</taxon>
        <taxon>Heliantheae alliance</taxon>
        <taxon>Millerieae</taxon>
        <taxon>Smallanthus</taxon>
    </lineage>
</organism>
<sequence>MALTMRRCVAPVARIETIRLILALAAKMGWNLYHLDVKAAFLHGELKEDVYVRQPEGYVKKGSEHKVYKLVKALYGLKQAPRAWNIRLDELLKDLGFTRCKHEQAVYVKNKGNAILIMAVYVDDLLITGNNESEVNELKLQMKTKFEMTDLRLLCYYLGIEVTQKEGCICIMQTAYTKKVVKLAGLEECNETKAPMESGLKLFKDRGGANVDATEYRRLIGSLRYLTQTRPDISFVVGYVSRFMQSPKEDHMKAVKHLIRYIRGTLNYGIKYTGQVGKGLVGYSDNSHLTDSDDGRSTYGNVFYFNDSLVSWYSQKQSTVALSSCEAEFMAATSAACQGIWLNGLLEELTGIKHEIVVLLVDNKSAI</sequence>
<evidence type="ECO:0000313" key="1">
    <source>
        <dbReference type="EMBL" id="KAI3731762.1"/>
    </source>
</evidence>
<protein>
    <submittedName>
        <fullName evidence="1">Uncharacterized protein</fullName>
    </submittedName>
</protein>
<keyword evidence="2" id="KW-1185">Reference proteome</keyword>
<evidence type="ECO:0000313" key="2">
    <source>
        <dbReference type="Proteomes" id="UP001056120"/>
    </source>
</evidence>
<reference evidence="2" key="1">
    <citation type="journal article" date="2022" name="Mol. Ecol. Resour.">
        <title>The genomes of chicory, endive, great burdock and yacon provide insights into Asteraceae palaeo-polyploidization history and plant inulin production.</title>
        <authorList>
            <person name="Fan W."/>
            <person name="Wang S."/>
            <person name="Wang H."/>
            <person name="Wang A."/>
            <person name="Jiang F."/>
            <person name="Liu H."/>
            <person name="Zhao H."/>
            <person name="Xu D."/>
            <person name="Zhang Y."/>
        </authorList>
    </citation>
    <scope>NUCLEOTIDE SEQUENCE [LARGE SCALE GENOMIC DNA]</scope>
    <source>
        <strain evidence="2">cv. Yunnan</strain>
    </source>
</reference>
<comment type="caution">
    <text evidence="1">The sequence shown here is derived from an EMBL/GenBank/DDBJ whole genome shotgun (WGS) entry which is preliminary data.</text>
</comment>
<name>A0ACB9CBS6_9ASTR</name>
<dbReference type="Proteomes" id="UP001056120">
    <property type="component" value="Linkage Group LG21"/>
</dbReference>
<accession>A0ACB9CBS6</accession>
<reference evidence="1 2" key="2">
    <citation type="journal article" date="2022" name="Mol. Ecol. Resour.">
        <title>The genomes of chicory, endive, great burdock and yacon provide insights into Asteraceae paleo-polyploidization history and plant inulin production.</title>
        <authorList>
            <person name="Fan W."/>
            <person name="Wang S."/>
            <person name="Wang H."/>
            <person name="Wang A."/>
            <person name="Jiang F."/>
            <person name="Liu H."/>
            <person name="Zhao H."/>
            <person name="Xu D."/>
            <person name="Zhang Y."/>
        </authorList>
    </citation>
    <scope>NUCLEOTIDE SEQUENCE [LARGE SCALE GENOMIC DNA]</scope>
    <source>
        <strain evidence="2">cv. Yunnan</strain>
        <tissue evidence="1">Leaves</tissue>
    </source>
</reference>
<gene>
    <name evidence="1" type="ORF">L1987_62951</name>
</gene>